<dbReference type="KEGG" id="hbi:HBZC1_17290"/>
<evidence type="ECO:0000313" key="1">
    <source>
        <dbReference type="EMBL" id="CCB80715.1"/>
    </source>
</evidence>
<name>F8KPJ1_HELBC</name>
<dbReference type="EMBL" id="FR871757">
    <property type="protein sequence ID" value="CCB80715.1"/>
    <property type="molecule type" value="Genomic_DNA"/>
</dbReference>
<gene>
    <name evidence="1" type="ordered locus">HBZC1_17290</name>
</gene>
<protein>
    <submittedName>
        <fullName evidence="1">Uncharacterized protein</fullName>
    </submittedName>
</protein>
<keyword evidence="2" id="KW-1185">Reference proteome</keyword>
<sequence length="48" mass="5505">MFQQLLTPFSSSTPCVDKYKTPTLFKTCVFLKIFCFSHAMCHEKQAIG</sequence>
<proteinExistence type="predicted"/>
<dbReference type="STRING" id="1002804.HBZC1_17290"/>
<reference evidence="1 2" key="1">
    <citation type="journal article" date="2011" name="J. Bacteriol.">
        <title>Genome sequence of Helicobacter bizzozeronii strain CIII-1, an isolate from human gastric mucosa.</title>
        <authorList>
            <person name="Schott T."/>
            <person name="Rossi M."/>
            <person name="Hanninen M.L."/>
        </authorList>
    </citation>
    <scope>NUCLEOTIDE SEQUENCE [LARGE SCALE GENOMIC DNA]</scope>
    <source>
        <strain evidence="1 2">CIII-1</strain>
    </source>
</reference>
<evidence type="ECO:0000313" key="2">
    <source>
        <dbReference type="Proteomes" id="UP000008387"/>
    </source>
</evidence>
<accession>F8KPJ1</accession>
<dbReference type="Proteomes" id="UP000008387">
    <property type="component" value="Chromosome"/>
</dbReference>
<dbReference type="HOGENOM" id="CLU_3153523_0_0_7"/>
<organism evidence="1 2">
    <name type="scientific">Helicobacter bizzozeronii (strain CIII-1)</name>
    <dbReference type="NCBI Taxonomy" id="1002804"/>
    <lineage>
        <taxon>Bacteria</taxon>
        <taxon>Pseudomonadati</taxon>
        <taxon>Campylobacterota</taxon>
        <taxon>Epsilonproteobacteria</taxon>
        <taxon>Campylobacterales</taxon>
        <taxon>Helicobacteraceae</taxon>
        <taxon>Helicobacter</taxon>
    </lineage>
</organism>
<dbReference type="AlphaFoldDB" id="F8KPJ1"/>